<evidence type="ECO:0000256" key="1">
    <source>
        <dbReference type="SAM" id="MobiDB-lite"/>
    </source>
</evidence>
<accession>A0A6J4J963</accession>
<sequence length="107" mass="11782">QGLHAAHRDNPPGAGGAQPPAAPGVPGHDYVLAHPARAEHRGRRARPVPGKHHAHPHPPQHAYRRVSQLRPVCLALRPIRPRRRGIPQPCRRHRLPHSARPPHGQAL</sequence>
<reference evidence="2" key="1">
    <citation type="submission" date="2020-02" db="EMBL/GenBank/DDBJ databases">
        <authorList>
            <person name="Meier V. D."/>
        </authorList>
    </citation>
    <scope>NUCLEOTIDE SEQUENCE</scope>
    <source>
        <strain evidence="2">AVDCRST_MAG77</strain>
    </source>
</reference>
<feature type="compositionally biased region" description="Basic residues" evidence="1">
    <location>
        <begin position="80"/>
        <end position="97"/>
    </location>
</feature>
<proteinExistence type="predicted"/>
<feature type="compositionally biased region" description="Basic and acidic residues" evidence="1">
    <location>
        <begin position="1"/>
        <end position="10"/>
    </location>
</feature>
<feature type="non-terminal residue" evidence="2">
    <location>
        <position position="1"/>
    </location>
</feature>
<protein>
    <submittedName>
        <fullName evidence="2">Uncharacterized protein</fullName>
    </submittedName>
</protein>
<gene>
    <name evidence="2" type="ORF">AVDCRST_MAG77-3244</name>
</gene>
<feature type="non-terminal residue" evidence="2">
    <location>
        <position position="107"/>
    </location>
</feature>
<organism evidence="2">
    <name type="scientific">uncultured Chloroflexota bacterium</name>
    <dbReference type="NCBI Taxonomy" id="166587"/>
    <lineage>
        <taxon>Bacteria</taxon>
        <taxon>Bacillati</taxon>
        <taxon>Chloroflexota</taxon>
        <taxon>environmental samples</taxon>
    </lineage>
</organism>
<feature type="compositionally biased region" description="Basic residues" evidence="1">
    <location>
        <begin position="40"/>
        <end position="64"/>
    </location>
</feature>
<dbReference type="EMBL" id="CADCTC010000178">
    <property type="protein sequence ID" value="CAA9271362.1"/>
    <property type="molecule type" value="Genomic_DNA"/>
</dbReference>
<name>A0A6J4J963_9CHLR</name>
<dbReference type="AlphaFoldDB" id="A0A6J4J963"/>
<feature type="region of interest" description="Disordered" evidence="1">
    <location>
        <begin position="80"/>
        <end position="107"/>
    </location>
</feature>
<feature type="region of interest" description="Disordered" evidence="1">
    <location>
        <begin position="1"/>
        <end position="66"/>
    </location>
</feature>
<evidence type="ECO:0000313" key="2">
    <source>
        <dbReference type="EMBL" id="CAA9271362.1"/>
    </source>
</evidence>